<evidence type="ECO:0000259" key="1">
    <source>
        <dbReference type="Pfam" id="PF22979"/>
    </source>
</evidence>
<dbReference type="InterPro" id="IPR055121">
    <property type="entry name" value="HTH_69"/>
</dbReference>
<evidence type="ECO:0000313" key="3">
    <source>
        <dbReference type="Proteomes" id="UP001372834"/>
    </source>
</evidence>
<dbReference type="GO" id="GO:0009116">
    <property type="term" value="P:nucleoside metabolic process"/>
    <property type="evidence" value="ECO:0007669"/>
    <property type="project" value="InterPro"/>
</dbReference>
<organism evidence="2 3">
    <name type="scientific">Polyplax serrata</name>
    <name type="common">Common mouse louse</name>
    <dbReference type="NCBI Taxonomy" id="468196"/>
    <lineage>
        <taxon>Eukaryota</taxon>
        <taxon>Metazoa</taxon>
        <taxon>Ecdysozoa</taxon>
        <taxon>Arthropoda</taxon>
        <taxon>Hexapoda</taxon>
        <taxon>Insecta</taxon>
        <taxon>Pterygota</taxon>
        <taxon>Neoptera</taxon>
        <taxon>Paraneoptera</taxon>
        <taxon>Psocodea</taxon>
        <taxon>Troctomorpha</taxon>
        <taxon>Phthiraptera</taxon>
        <taxon>Anoplura</taxon>
        <taxon>Polyplacidae</taxon>
        <taxon>Polyplax</taxon>
    </lineage>
</organism>
<comment type="caution">
    <text evidence="2">The sequence shown here is derived from an EMBL/GenBank/DDBJ whole genome shotgun (WGS) entry which is preliminary data.</text>
</comment>
<dbReference type="Gene3D" id="3.40.50.1580">
    <property type="entry name" value="Nucleoside phosphorylase domain"/>
    <property type="match status" value="1"/>
</dbReference>
<protein>
    <recommendedName>
        <fullName evidence="1">Winged helix-turn-helix domain-containing protein</fullName>
    </recommendedName>
</protein>
<accession>A0AAN8SC96</accession>
<dbReference type="PANTHER" id="PTHR47705:SF1">
    <property type="entry name" value="PNP_UDP_1 DOMAIN-CONTAINING PROTEIN"/>
    <property type="match status" value="1"/>
</dbReference>
<dbReference type="PANTHER" id="PTHR47705">
    <property type="entry name" value="AGAP000321-PA"/>
    <property type="match status" value="1"/>
</dbReference>
<sequence>MTILPVAMKKDKALPKHFKRTEMFCFSSKKRHMSVASVFRILRLSVNAEHASIAQEFFGDLIHPKEFPRDYVGFVKKIMKLLQHKFYGIVRIELVLQQVEDSELLYRPCTSSADDSSSDKLDEITEEKVIEILEFLYPNPVTIQYLVRQHEWDEDDVREILNRLQVKKIVKSVEQGAYTRVTQGDAEVKIVRQMPQMVWAHQPTIAIITAHFTEKLAVNAMMENKETFMRYTTVGSGNYGESTRFGKKNALARFIIVCESNVYTLGTICDHRIVCTKLPSIGQTREAMTAAGNTTTRLLGTFQSVHHVILVGVGGGVPHFTDYNKHVRLGDVVVSHASPKSEVKSLNGYLYDKRDDLMRHLQQGRCSGTFQRRGLGREEIAQGKGKEDECLRGNLARGKG</sequence>
<dbReference type="EMBL" id="JAWJWE010000001">
    <property type="protein sequence ID" value="KAK6643817.1"/>
    <property type="molecule type" value="Genomic_DNA"/>
</dbReference>
<name>A0AAN8SC96_POLSC</name>
<proteinExistence type="predicted"/>
<dbReference type="Proteomes" id="UP001372834">
    <property type="component" value="Unassembled WGS sequence"/>
</dbReference>
<evidence type="ECO:0000313" key="2">
    <source>
        <dbReference type="EMBL" id="KAK6643817.1"/>
    </source>
</evidence>
<dbReference type="Pfam" id="PF22979">
    <property type="entry name" value="HTH_69"/>
    <property type="match status" value="1"/>
</dbReference>
<dbReference type="InterPro" id="IPR035994">
    <property type="entry name" value="Nucleoside_phosphorylase_sf"/>
</dbReference>
<dbReference type="AlphaFoldDB" id="A0AAN8SC96"/>
<gene>
    <name evidence="2" type="ORF">RUM43_000080</name>
</gene>
<dbReference type="SUPFAM" id="SSF53167">
    <property type="entry name" value="Purine and uridine phosphorylases"/>
    <property type="match status" value="1"/>
</dbReference>
<dbReference type="GO" id="GO:0003824">
    <property type="term" value="F:catalytic activity"/>
    <property type="evidence" value="ECO:0007669"/>
    <property type="project" value="InterPro"/>
</dbReference>
<feature type="domain" description="Winged helix-turn-helix" evidence="1">
    <location>
        <begin position="115"/>
        <end position="181"/>
    </location>
</feature>
<reference evidence="2 3" key="1">
    <citation type="submission" date="2023-10" db="EMBL/GenBank/DDBJ databases">
        <title>Genomes of two closely related lineages of the louse Polyplax serrata with different host specificities.</title>
        <authorList>
            <person name="Martinu J."/>
            <person name="Tarabai H."/>
            <person name="Stefka J."/>
            <person name="Hypsa V."/>
        </authorList>
    </citation>
    <scope>NUCLEOTIDE SEQUENCE [LARGE SCALE GENOMIC DNA]</scope>
    <source>
        <strain evidence="2">HR10_N</strain>
    </source>
</reference>